<reference evidence="2 3" key="1">
    <citation type="journal article" date="2011" name="PLoS Genet.">
        <title>Azospirillum genomes reveal transition of bacteria from aquatic to terrestrial environments.</title>
        <authorList>
            <person name="Wisniewski-Dye F."/>
            <person name="Borziak K."/>
            <person name="Khalsa-Moyers G."/>
            <person name="Alexandre G."/>
            <person name="Sukharnikov L.O."/>
            <person name="Wuichet K."/>
            <person name="Hurst G.B."/>
            <person name="McDonald W.H."/>
            <person name="Robertson J.S."/>
            <person name="Barbe V."/>
            <person name="Calteau A."/>
            <person name="Rouy Z."/>
            <person name="Mangenot S."/>
            <person name="Prigent-Combaret C."/>
            <person name="Normand P."/>
            <person name="Boyer M."/>
            <person name="Siguier P."/>
            <person name="Dessaux Y."/>
            <person name="Elmerich C."/>
            <person name="Condemine G."/>
            <person name="Krishnen G."/>
            <person name="Kennedy I."/>
            <person name="Paterson A.H."/>
            <person name="Gonzalez V."/>
            <person name="Mavingui P."/>
            <person name="Zhulin I.B."/>
        </authorList>
    </citation>
    <scope>NUCLEOTIDE SEQUENCE [LARGE SCALE GENOMIC DNA]</scope>
    <source>
        <strain evidence="2 3">Sp245</strain>
    </source>
</reference>
<dbReference type="AlphaFoldDB" id="A0A9P1JPE9"/>
<protein>
    <submittedName>
        <fullName evidence="2">Uncharacterized protein</fullName>
    </submittedName>
</protein>
<proteinExistence type="predicted"/>
<evidence type="ECO:0000256" key="1">
    <source>
        <dbReference type="SAM" id="MobiDB-lite"/>
    </source>
</evidence>
<keyword evidence="3" id="KW-1185">Reference proteome</keyword>
<name>A0A9P1JPE9_9PROT</name>
<dbReference type="EMBL" id="HE577327">
    <property type="protein sequence ID" value="CCC97230.1"/>
    <property type="molecule type" value="Genomic_DNA"/>
</dbReference>
<evidence type="ECO:0000313" key="2">
    <source>
        <dbReference type="EMBL" id="CCC97230.1"/>
    </source>
</evidence>
<gene>
    <name evidence="2" type="ORF">AZOBR_40399</name>
</gene>
<accession>A0A9P1JPE9</accession>
<dbReference type="KEGG" id="abs:AZOBR_40399"/>
<organism evidence="2 3">
    <name type="scientific">Azospirillum baldaniorum</name>
    <dbReference type="NCBI Taxonomy" id="1064539"/>
    <lineage>
        <taxon>Bacteria</taxon>
        <taxon>Pseudomonadati</taxon>
        <taxon>Pseudomonadota</taxon>
        <taxon>Alphaproteobacteria</taxon>
        <taxon>Rhodospirillales</taxon>
        <taxon>Azospirillaceae</taxon>
        <taxon>Azospirillum</taxon>
    </lineage>
</organism>
<dbReference type="Proteomes" id="UP000007319">
    <property type="component" value="Chromosome"/>
</dbReference>
<feature type="region of interest" description="Disordered" evidence="1">
    <location>
        <begin position="1"/>
        <end position="23"/>
    </location>
</feature>
<evidence type="ECO:0000313" key="3">
    <source>
        <dbReference type="Proteomes" id="UP000007319"/>
    </source>
</evidence>
<sequence length="49" mass="5187">MSKSIQRNGGLHTMICNSGGRGQPVLRADPRRCAGVAESVDAKDLKSFA</sequence>